<dbReference type="AlphaFoldDB" id="A0AAV7H9Y5"/>
<dbReference type="PANTHER" id="PTHR33401:SF19">
    <property type="entry name" value="(RAPE) HYPOTHETICAL PROTEIN"/>
    <property type="match status" value="1"/>
</dbReference>
<dbReference type="EMBL" id="JAGFBR010000007">
    <property type="protein sequence ID" value="KAH0464283.1"/>
    <property type="molecule type" value="Genomic_DNA"/>
</dbReference>
<proteinExistence type="predicted"/>
<keyword evidence="3" id="KW-1185">Reference proteome</keyword>
<gene>
    <name evidence="2" type="ORF">IEQ34_007069</name>
</gene>
<accession>A0AAV7H9Y5</accession>
<feature type="compositionally biased region" description="Polar residues" evidence="1">
    <location>
        <begin position="121"/>
        <end position="132"/>
    </location>
</feature>
<sequence length="132" mass="14610">MRVLFCKSYCPSIRFSKSSVCIYSPCPIKLEDAQHISNSPAPVSPVVEDNSSEVKIDVKENELGNEKADVLLKSSLKKSPGSGKEEVGKGRVKWMDLVGKELAEIREFEPIESRESEDTENSSSQTCICVIQ</sequence>
<dbReference type="PANTHER" id="PTHR33401">
    <property type="entry name" value="LIGHT-HARVESTING COMPLEX-LIKE PROTEIN OHP2, CHLOROPLASTIC"/>
    <property type="match status" value="1"/>
</dbReference>
<dbReference type="Proteomes" id="UP000775213">
    <property type="component" value="Unassembled WGS sequence"/>
</dbReference>
<organism evidence="2 3">
    <name type="scientific">Dendrobium chrysotoxum</name>
    <name type="common">Orchid</name>
    <dbReference type="NCBI Taxonomy" id="161865"/>
    <lineage>
        <taxon>Eukaryota</taxon>
        <taxon>Viridiplantae</taxon>
        <taxon>Streptophyta</taxon>
        <taxon>Embryophyta</taxon>
        <taxon>Tracheophyta</taxon>
        <taxon>Spermatophyta</taxon>
        <taxon>Magnoliopsida</taxon>
        <taxon>Liliopsida</taxon>
        <taxon>Asparagales</taxon>
        <taxon>Orchidaceae</taxon>
        <taxon>Epidendroideae</taxon>
        <taxon>Malaxideae</taxon>
        <taxon>Dendrobiinae</taxon>
        <taxon>Dendrobium</taxon>
    </lineage>
</organism>
<comment type="caution">
    <text evidence="2">The sequence shown here is derived from an EMBL/GenBank/DDBJ whole genome shotgun (WGS) entry which is preliminary data.</text>
</comment>
<protein>
    <submittedName>
        <fullName evidence="2">Uncharacterized protein</fullName>
    </submittedName>
</protein>
<evidence type="ECO:0000313" key="3">
    <source>
        <dbReference type="Proteomes" id="UP000775213"/>
    </source>
</evidence>
<evidence type="ECO:0000256" key="1">
    <source>
        <dbReference type="SAM" id="MobiDB-lite"/>
    </source>
</evidence>
<reference evidence="2 3" key="1">
    <citation type="journal article" date="2021" name="Hortic Res">
        <title>Chromosome-scale assembly of the Dendrobium chrysotoxum genome enhances the understanding of orchid evolution.</title>
        <authorList>
            <person name="Zhang Y."/>
            <person name="Zhang G.Q."/>
            <person name="Zhang D."/>
            <person name="Liu X.D."/>
            <person name="Xu X.Y."/>
            <person name="Sun W.H."/>
            <person name="Yu X."/>
            <person name="Zhu X."/>
            <person name="Wang Z.W."/>
            <person name="Zhao X."/>
            <person name="Zhong W.Y."/>
            <person name="Chen H."/>
            <person name="Yin W.L."/>
            <person name="Huang T."/>
            <person name="Niu S.C."/>
            <person name="Liu Z.J."/>
        </authorList>
    </citation>
    <scope>NUCLEOTIDE SEQUENCE [LARGE SCALE GENOMIC DNA]</scope>
    <source>
        <strain evidence="2">Lindl</strain>
    </source>
</reference>
<feature type="region of interest" description="Disordered" evidence="1">
    <location>
        <begin position="109"/>
        <end position="132"/>
    </location>
</feature>
<name>A0AAV7H9Y5_DENCH</name>
<evidence type="ECO:0000313" key="2">
    <source>
        <dbReference type="EMBL" id="KAH0464283.1"/>
    </source>
</evidence>